<dbReference type="GO" id="GO:0006006">
    <property type="term" value="P:glucose metabolic process"/>
    <property type="evidence" value="ECO:0007669"/>
    <property type="project" value="TreeGrafter"/>
</dbReference>
<accession>A0AAD5KDW8</accession>
<dbReference type="GO" id="GO:0033499">
    <property type="term" value="P:galactose catabolic process via UDP-galactose, Leloir pathway"/>
    <property type="evidence" value="ECO:0007669"/>
    <property type="project" value="TreeGrafter"/>
</dbReference>
<comment type="similarity">
    <text evidence="3 7">Belongs to the aldose epimerase family.</text>
</comment>
<dbReference type="InterPro" id="IPR014718">
    <property type="entry name" value="GH-type_carb-bd"/>
</dbReference>
<feature type="binding site" evidence="10">
    <location>
        <begin position="79"/>
        <end position="80"/>
    </location>
    <ligand>
        <name>beta-D-galactose</name>
        <dbReference type="ChEBI" id="CHEBI:27667"/>
    </ligand>
</feature>
<comment type="pathway">
    <text evidence="2 7">Carbohydrate metabolism; hexose metabolism.</text>
</comment>
<dbReference type="PROSITE" id="PS00545">
    <property type="entry name" value="ALDOSE_1_EPIMERASE"/>
    <property type="match status" value="1"/>
</dbReference>
<keyword evidence="6 7" id="KW-0119">Carbohydrate metabolism</keyword>
<feature type="binding site" evidence="10">
    <location>
        <begin position="178"/>
        <end position="180"/>
    </location>
    <ligand>
        <name>beta-D-galactose</name>
        <dbReference type="ChEBI" id="CHEBI:27667"/>
    </ligand>
</feature>
<dbReference type="CDD" id="cd09019">
    <property type="entry name" value="galactose_mutarotase_like"/>
    <property type="match status" value="1"/>
</dbReference>
<dbReference type="InterPro" id="IPR015443">
    <property type="entry name" value="Aldose_1-epimerase"/>
</dbReference>
<dbReference type="SUPFAM" id="SSF74650">
    <property type="entry name" value="Galactose mutarotase-like"/>
    <property type="match status" value="1"/>
</dbReference>
<dbReference type="PANTHER" id="PTHR10091">
    <property type="entry name" value="ALDOSE-1-EPIMERASE"/>
    <property type="match status" value="1"/>
</dbReference>
<dbReference type="Gene3D" id="2.70.98.10">
    <property type="match status" value="1"/>
</dbReference>
<evidence type="ECO:0000256" key="10">
    <source>
        <dbReference type="PIRSR" id="PIRSR005096-3"/>
    </source>
</evidence>
<keyword evidence="12" id="KW-1185">Reference proteome</keyword>
<evidence type="ECO:0000256" key="3">
    <source>
        <dbReference type="ARBA" id="ARBA00006206"/>
    </source>
</evidence>
<proteinExistence type="inferred from homology"/>
<evidence type="ECO:0000256" key="7">
    <source>
        <dbReference type="PIRNR" id="PIRNR005096"/>
    </source>
</evidence>
<evidence type="ECO:0000313" key="11">
    <source>
        <dbReference type="EMBL" id="KAI9267955.1"/>
    </source>
</evidence>
<feature type="active site" description="Proton acceptor" evidence="8">
    <location>
        <position position="328"/>
    </location>
</feature>
<evidence type="ECO:0000256" key="1">
    <source>
        <dbReference type="ARBA" id="ARBA00001614"/>
    </source>
</evidence>
<dbReference type="GO" id="GO:0030246">
    <property type="term" value="F:carbohydrate binding"/>
    <property type="evidence" value="ECO:0007669"/>
    <property type="project" value="InterPro"/>
</dbReference>
<evidence type="ECO:0000256" key="5">
    <source>
        <dbReference type="ARBA" id="ARBA00023235"/>
    </source>
</evidence>
<feature type="binding site" evidence="9">
    <location>
        <position position="253"/>
    </location>
    <ligand>
        <name>beta-D-galactose</name>
        <dbReference type="ChEBI" id="CHEBI:27667"/>
    </ligand>
</feature>
<evidence type="ECO:0000256" key="9">
    <source>
        <dbReference type="PIRSR" id="PIRSR005096-2"/>
    </source>
</evidence>
<name>A0AAD5KDW8_9FUNG</name>
<dbReference type="AlphaFoldDB" id="A0AAD5KDW8"/>
<evidence type="ECO:0000256" key="8">
    <source>
        <dbReference type="PIRSR" id="PIRSR005096-1"/>
    </source>
</evidence>
<dbReference type="Pfam" id="PF01263">
    <property type="entry name" value="Aldose_epim"/>
    <property type="match status" value="1"/>
</dbReference>
<protein>
    <recommendedName>
        <fullName evidence="4 7">Aldose 1-epimerase</fullName>
        <ecNumber evidence="4 7">5.1.3.3</ecNumber>
    </recommendedName>
</protein>
<dbReference type="InterPro" id="IPR047215">
    <property type="entry name" value="Galactose_mutarotase-like"/>
</dbReference>
<organism evidence="11 12">
    <name type="scientific">Phascolomyces articulosus</name>
    <dbReference type="NCBI Taxonomy" id="60185"/>
    <lineage>
        <taxon>Eukaryota</taxon>
        <taxon>Fungi</taxon>
        <taxon>Fungi incertae sedis</taxon>
        <taxon>Mucoromycota</taxon>
        <taxon>Mucoromycotina</taxon>
        <taxon>Mucoromycetes</taxon>
        <taxon>Mucorales</taxon>
        <taxon>Lichtheimiaceae</taxon>
        <taxon>Phascolomyces</taxon>
    </lineage>
</organism>
<reference evidence="11" key="1">
    <citation type="journal article" date="2022" name="IScience">
        <title>Evolution of zygomycete secretomes and the origins of terrestrial fungal ecologies.</title>
        <authorList>
            <person name="Chang Y."/>
            <person name="Wang Y."/>
            <person name="Mondo S."/>
            <person name="Ahrendt S."/>
            <person name="Andreopoulos W."/>
            <person name="Barry K."/>
            <person name="Beard J."/>
            <person name="Benny G.L."/>
            <person name="Blankenship S."/>
            <person name="Bonito G."/>
            <person name="Cuomo C."/>
            <person name="Desiro A."/>
            <person name="Gervers K.A."/>
            <person name="Hundley H."/>
            <person name="Kuo A."/>
            <person name="LaButti K."/>
            <person name="Lang B.F."/>
            <person name="Lipzen A."/>
            <person name="O'Donnell K."/>
            <person name="Pangilinan J."/>
            <person name="Reynolds N."/>
            <person name="Sandor L."/>
            <person name="Smith M.E."/>
            <person name="Tsang A."/>
            <person name="Grigoriev I.V."/>
            <person name="Stajich J.E."/>
            <person name="Spatafora J.W."/>
        </authorList>
    </citation>
    <scope>NUCLEOTIDE SEQUENCE</scope>
    <source>
        <strain evidence="11">RSA 2281</strain>
    </source>
</reference>
<keyword evidence="5 7" id="KW-0413">Isomerase</keyword>
<dbReference type="GO" id="GO:0004034">
    <property type="term" value="F:aldose 1-epimerase activity"/>
    <property type="evidence" value="ECO:0007669"/>
    <property type="project" value="UniProtKB-EC"/>
</dbReference>
<evidence type="ECO:0000313" key="12">
    <source>
        <dbReference type="Proteomes" id="UP001209540"/>
    </source>
</evidence>
<comment type="caution">
    <text evidence="11">The sequence shown here is derived from an EMBL/GenBank/DDBJ whole genome shotgun (WGS) entry which is preliminary data.</text>
</comment>
<evidence type="ECO:0000256" key="4">
    <source>
        <dbReference type="ARBA" id="ARBA00013185"/>
    </source>
</evidence>
<evidence type="ECO:0000256" key="2">
    <source>
        <dbReference type="ARBA" id="ARBA00005028"/>
    </source>
</evidence>
<evidence type="ECO:0000256" key="6">
    <source>
        <dbReference type="ARBA" id="ARBA00023277"/>
    </source>
</evidence>
<dbReference type="EC" id="5.1.3.3" evidence="4 7"/>
<sequence>MPVTKTTIDSTNGIDQYTLINSTKTLSVMVLNYGGTLTHILVPDKNGAIRDVTVGFDNYEAYKHPDNPFFGALIGRYANRIGEGKFTVDGKEYRLALNNGPNALHGGLEGFDKKKWSVTILSEEPASIQLDLVSPDGDQGYPGELKTTVTYTVTDNNALEITYKAVTDKDTVVNLTNHNYFNLAGVSQNPNILNTQITMTDEVKGFLELDDNALPTGKNLSWSDAPQMNFTGDKAGTTIGARFDELKSTNGYDHPYVIHKDYVINTSDLPLRKSVIAYAPETGIQMEFATTEPAFQFYTGNFIKSGVFTGKKSQDGVAYGQHGGFCLESSRNPDAPNKPDWRSSALLKKGNTYGSKTVFTFGVRP</sequence>
<dbReference type="NCBIfam" id="NF008277">
    <property type="entry name" value="PRK11055.1"/>
    <property type="match status" value="1"/>
</dbReference>
<dbReference type="Proteomes" id="UP001209540">
    <property type="component" value="Unassembled WGS sequence"/>
</dbReference>
<dbReference type="PANTHER" id="PTHR10091:SF0">
    <property type="entry name" value="GALACTOSE MUTAROTASE"/>
    <property type="match status" value="1"/>
</dbReference>
<feature type="active site" description="Proton donor" evidence="8">
    <location>
        <position position="178"/>
    </location>
</feature>
<gene>
    <name evidence="11" type="ORF">BDA99DRAFT_504481</name>
</gene>
<dbReference type="InterPro" id="IPR018052">
    <property type="entry name" value="Ald1_epimerase_CS"/>
</dbReference>
<dbReference type="InterPro" id="IPR011013">
    <property type="entry name" value="Gal_mutarotase_sf_dom"/>
</dbReference>
<dbReference type="PIRSF" id="PIRSF005096">
    <property type="entry name" value="GALM"/>
    <property type="match status" value="1"/>
</dbReference>
<dbReference type="EMBL" id="JAIXMP010000009">
    <property type="protein sequence ID" value="KAI9267955.1"/>
    <property type="molecule type" value="Genomic_DNA"/>
</dbReference>
<comment type="catalytic activity">
    <reaction evidence="1 7">
        <text>alpha-D-glucose = beta-D-glucose</text>
        <dbReference type="Rhea" id="RHEA:10264"/>
        <dbReference type="ChEBI" id="CHEBI:15903"/>
        <dbReference type="ChEBI" id="CHEBI:17925"/>
        <dbReference type="EC" id="5.1.3.3"/>
    </reaction>
</comment>
<reference evidence="11" key="2">
    <citation type="submission" date="2023-02" db="EMBL/GenBank/DDBJ databases">
        <authorList>
            <consortium name="DOE Joint Genome Institute"/>
            <person name="Mondo S.J."/>
            <person name="Chang Y."/>
            <person name="Wang Y."/>
            <person name="Ahrendt S."/>
            <person name="Andreopoulos W."/>
            <person name="Barry K."/>
            <person name="Beard J."/>
            <person name="Benny G.L."/>
            <person name="Blankenship S."/>
            <person name="Bonito G."/>
            <person name="Cuomo C."/>
            <person name="Desiro A."/>
            <person name="Gervers K.A."/>
            <person name="Hundley H."/>
            <person name="Kuo A."/>
            <person name="LaButti K."/>
            <person name="Lang B.F."/>
            <person name="Lipzen A."/>
            <person name="O'Donnell K."/>
            <person name="Pangilinan J."/>
            <person name="Reynolds N."/>
            <person name="Sandor L."/>
            <person name="Smith M.W."/>
            <person name="Tsang A."/>
            <person name="Grigoriev I.V."/>
            <person name="Stajich J.E."/>
            <person name="Spatafora J.W."/>
        </authorList>
    </citation>
    <scope>NUCLEOTIDE SEQUENCE</scope>
    <source>
        <strain evidence="11">RSA 2281</strain>
    </source>
</reference>
<dbReference type="InterPro" id="IPR008183">
    <property type="entry name" value="Aldose_1/G6P_1-epimerase"/>
</dbReference>